<dbReference type="RefSeq" id="WP_070837701.1">
    <property type="nucleotide sequence ID" value="NZ_AP026968.1"/>
</dbReference>
<sequence length="199" mass="23158">MNRLKELRQEKKLSQKEIADLLEVSEKTISRWENGENAIKSDKAQQLADYFKVGVGYLLGDDERRTTYLSSTIEKYSDNMESPVDFAGYGLLALTRGEKVRDTVIENLREITDYYGHKRFSKEEFKNWNQEKKDFMLKEMQNYADTSIGRFLAGLMTFPDKTKITIIDFLSLDKRDREAISTIISSLADNPVLHKDYED</sequence>
<reference evidence="3 4" key="1">
    <citation type="submission" date="2022-11" db="EMBL/GenBank/DDBJ databases">
        <title>Complete genome sequence of alpha-hemolytic streptococci isolated from Japan.</title>
        <authorList>
            <person name="Morita M."/>
            <person name="Chang B."/>
            <person name="Akeda Y."/>
        </authorList>
    </citation>
    <scope>NUCLEOTIDE SEQUENCE [LARGE SCALE GENOMIC DNA]</scope>
    <source>
        <strain evidence="3 4">SP4011</strain>
    </source>
</reference>
<evidence type="ECO:0000256" key="1">
    <source>
        <dbReference type="ARBA" id="ARBA00023125"/>
    </source>
</evidence>
<evidence type="ECO:0000313" key="3">
    <source>
        <dbReference type="EMBL" id="BDT63696.1"/>
    </source>
</evidence>
<dbReference type="PANTHER" id="PTHR46558">
    <property type="entry name" value="TRACRIPTIONAL REGULATORY PROTEIN-RELATED-RELATED"/>
    <property type="match status" value="1"/>
</dbReference>
<dbReference type="InterPro" id="IPR001387">
    <property type="entry name" value="Cro/C1-type_HTH"/>
</dbReference>
<gene>
    <name evidence="3" type="ORF">SP4011_01130</name>
</gene>
<proteinExistence type="predicted"/>
<evidence type="ECO:0000259" key="2">
    <source>
        <dbReference type="PROSITE" id="PS50943"/>
    </source>
</evidence>
<dbReference type="InterPro" id="IPR010982">
    <property type="entry name" value="Lambda_DNA-bd_dom_sf"/>
</dbReference>
<protein>
    <recommendedName>
        <fullName evidence="2">HTH cro/C1-type domain-containing protein</fullName>
    </recommendedName>
</protein>
<feature type="domain" description="HTH cro/C1-type" evidence="2">
    <location>
        <begin position="4"/>
        <end position="58"/>
    </location>
</feature>
<dbReference type="SMART" id="SM00530">
    <property type="entry name" value="HTH_XRE"/>
    <property type="match status" value="1"/>
</dbReference>
<dbReference type="CDD" id="cd00093">
    <property type="entry name" value="HTH_XRE"/>
    <property type="match status" value="1"/>
</dbReference>
<name>A0ABM8CE34_9STRE</name>
<dbReference type="EMBL" id="AP026968">
    <property type="protein sequence ID" value="BDT63696.1"/>
    <property type="molecule type" value="Genomic_DNA"/>
</dbReference>
<keyword evidence="1" id="KW-0238">DNA-binding</keyword>
<dbReference type="PROSITE" id="PS50943">
    <property type="entry name" value="HTH_CROC1"/>
    <property type="match status" value="1"/>
</dbReference>
<dbReference type="Pfam" id="PF01381">
    <property type="entry name" value="HTH_3"/>
    <property type="match status" value="1"/>
</dbReference>
<keyword evidence="4" id="KW-1185">Reference proteome</keyword>
<organism evidence="3 4">
    <name type="scientific">Streptococcus parapneumoniae</name>
    <dbReference type="NCBI Taxonomy" id="2993430"/>
    <lineage>
        <taxon>Bacteria</taxon>
        <taxon>Bacillati</taxon>
        <taxon>Bacillota</taxon>
        <taxon>Bacilli</taxon>
        <taxon>Lactobacillales</taxon>
        <taxon>Streptococcaceae</taxon>
        <taxon>Streptococcus</taxon>
        <taxon>Streptococcus thalassemiae group</taxon>
    </lineage>
</organism>
<accession>A0ABM8CE34</accession>
<dbReference type="SUPFAM" id="SSF47413">
    <property type="entry name" value="lambda repressor-like DNA-binding domains"/>
    <property type="match status" value="1"/>
</dbReference>
<dbReference type="PANTHER" id="PTHR46558:SF11">
    <property type="entry name" value="HTH-TYPE TRANSCRIPTIONAL REGULATOR XRE"/>
    <property type="match status" value="1"/>
</dbReference>
<evidence type="ECO:0000313" key="4">
    <source>
        <dbReference type="Proteomes" id="UP001378546"/>
    </source>
</evidence>
<dbReference type="Proteomes" id="UP001378546">
    <property type="component" value="Chromosome"/>
</dbReference>
<dbReference type="Gene3D" id="1.10.260.40">
    <property type="entry name" value="lambda repressor-like DNA-binding domains"/>
    <property type="match status" value="1"/>
</dbReference>